<organism evidence="1 2">
    <name type="scientific">Lactococcus phage AM6</name>
    <dbReference type="NCBI Taxonomy" id="1965474"/>
    <lineage>
        <taxon>Viruses</taxon>
        <taxon>Duplodnaviria</taxon>
        <taxon>Heunggongvirae</taxon>
        <taxon>Uroviricota</taxon>
        <taxon>Caudoviricetes</taxon>
        <taxon>Teubervirus</taxon>
        <taxon>Teubervirus AM6</taxon>
    </lineage>
</organism>
<reference evidence="1 2" key="1">
    <citation type="journal article" date="2017" name="Viruses">
        <title>Phage Biodiversity in Artisanal Cheese Wheys Reflects the Complexity of the Fermentation Process.</title>
        <authorList>
            <person name="Mahony J."/>
            <person name="Moscarelli A."/>
            <person name="Kelleher P."/>
            <person name="Lugli G.A."/>
            <person name="Ventura M."/>
            <person name="Settanni L."/>
            <person name="van Sinderen D."/>
        </authorList>
    </citation>
    <scope>NUCLEOTIDE SEQUENCE [LARGE SCALE GENOMIC DNA]</scope>
</reference>
<keyword evidence="2" id="KW-1185">Reference proteome</keyword>
<dbReference type="Proteomes" id="UP000223464">
    <property type="component" value="Segment"/>
</dbReference>
<evidence type="ECO:0000313" key="1">
    <source>
        <dbReference type="EMBL" id="ARM66011.1"/>
    </source>
</evidence>
<dbReference type="GO" id="GO:0006508">
    <property type="term" value="P:proteolysis"/>
    <property type="evidence" value="ECO:0007669"/>
    <property type="project" value="UniProtKB-KW"/>
</dbReference>
<dbReference type="SUPFAM" id="SSF52096">
    <property type="entry name" value="ClpP/crotonase"/>
    <property type="match status" value="1"/>
</dbReference>
<keyword evidence="1" id="KW-0645">Protease</keyword>
<keyword evidence="1" id="KW-0378">Hydrolase</keyword>
<protein>
    <submittedName>
        <fullName evidence="1">Clp protease-like protein</fullName>
    </submittedName>
</protein>
<dbReference type="InterPro" id="IPR023562">
    <property type="entry name" value="ClpP/TepA"/>
</dbReference>
<dbReference type="GO" id="GO:0008233">
    <property type="term" value="F:peptidase activity"/>
    <property type="evidence" value="ECO:0007669"/>
    <property type="project" value="UniProtKB-KW"/>
</dbReference>
<dbReference type="EMBL" id="KY554766">
    <property type="protein sequence ID" value="ARM66011.1"/>
    <property type="molecule type" value="Genomic_DNA"/>
</dbReference>
<gene>
    <name evidence="1" type="ORF">AM6_064</name>
</gene>
<name>A0A1W6JIG6_9CAUD</name>
<dbReference type="Pfam" id="PF00574">
    <property type="entry name" value="CLP_protease"/>
    <property type="match status" value="1"/>
</dbReference>
<accession>A0A1W6JIG6</accession>
<proteinExistence type="predicted"/>
<evidence type="ECO:0000313" key="2">
    <source>
        <dbReference type="Proteomes" id="UP000223464"/>
    </source>
</evidence>
<dbReference type="Gene3D" id="3.90.226.10">
    <property type="entry name" value="2-enoyl-CoA Hydratase, Chain A, domain 1"/>
    <property type="match status" value="1"/>
</dbReference>
<sequence>MKRVLNGMITGGGFGKWLREMGEEVILPDDVKEAVTKANELGEDLEIDLTTNGGSVMDAGAMVSELNKLEGKSKVHIQGMVASAGTVLASVFDEVSMSDFSYFLIHYPRQQYYGILRPQELEELTQQLGAITQQSIDIYEAKTGLDRDVIEDYMAKESMFSASQAKDLGFVDSIVGTTVQSVSEELNINPQLVMQKSDDKYDQLYKQYSQGDLTMAKEIVEETKDETVAQTVEETKDEVVDETKDETVEETKDEVVDETKDEVVDETKDETVEETKDEVVDEPTIADVLQAVNKLVDAFTQSVAKPAATASAESAQATQTVEVKIAEKSAVAEQTMVVKPNFNPLGFDTTHYDI</sequence>
<dbReference type="InterPro" id="IPR029045">
    <property type="entry name" value="ClpP/crotonase-like_dom_sf"/>
</dbReference>